<evidence type="ECO:0000313" key="3">
    <source>
        <dbReference type="Proteomes" id="UP000228767"/>
    </source>
</evidence>
<dbReference type="PROSITE" id="PS50003">
    <property type="entry name" value="PH_DOMAIN"/>
    <property type="match status" value="1"/>
</dbReference>
<evidence type="ECO:0000259" key="1">
    <source>
        <dbReference type="PROSITE" id="PS50003"/>
    </source>
</evidence>
<protein>
    <recommendedName>
        <fullName evidence="1">PH domain-containing protein</fullName>
    </recommendedName>
</protein>
<feature type="domain" description="PH" evidence="1">
    <location>
        <begin position="1"/>
        <end position="16"/>
    </location>
</feature>
<accession>A0A2H0REJ5</accession>
<gene>
    <name evidence="2" type="ORF">COV10_02315</name>
</gene>
<dbReference type="Proteomes" id="UP000228767">
    <property type="component" value="Unassembled WGS sequence"/>
</dbReference>
<organism evidence="2 3">
    <name type="scientific">Candidatus Vogelbacteria bacterium CG10_big_fil_rev_8_21_14_0_10_51_16</name>
    <dbReference type="NCBI Taxonomy" id="1975045"/>
    <lineage>
        <taxon>Bacteria</taxon>
        <taxon>Candidatus Vogeliibacteriota</taxon>
    </lineage>
</organism>
<proteinExistence type="predicted"/>
<comment type="caution">
    <text evidence="2">The sequence shown here is derived from an EMBL/GenBank/DDBJ whole genome shotgun (WGS) entry which is preliminary data.</text>
</comment>
<dbReference type="AlphaFoldDB" id="A0A2H0REJ5"/>
<reference evidence="2 3" key="1">
    <citation type="submission" date="2017-09" db="EMBL/GenBank/DDBJ databases">
        <title>Depth-based differentiation of microbial function through sediment-hosted aquifers and enrichment of novel symbionts in the deep terrestrial subsurface.</title>
        <authorList>
            <person name="Probst A.J."/>
            <person name="Ladd B."/>
            <person name="Jarett J.K."/>
            <person name="Geller-Mcgrath D.E."/>
            <person name="Sieber C.M."/>
            <person name="Emerson J.B."/>
            <person name="Anantharaman K."/>
            <person name="Thomas B.C."/>
            <person name="Malmstrom R."/>
            <person name="Stieglmeier M."/>
            <person name="Klingl A."/>
            <person name="Woyke T."/>
            <person name="Ryan C.M."/>
            <person name="Banfield J.F."/>
        </authorList>
    </citation>
    <scope>NUCLEOTIDE SEQUENCE [LARGE SCALE GENOMIC DNA]</scope>
    <source>
        <strain evidence="2">CG10_big_fil_rev_8_21_14_0_10_51_16</strain>
    </source>
</reference>
<evidence type="ECO:0000313" key="2">
    <source>
        <dbReference type="EMBL" id="PIR44887.1"/>
    </source>
</evidence>
<dbReference type="EMBL" id="PCYI01000017">
    <property type="protein sequence ID" value="PIR44887.1"/>
    <property type="molecule type" value="Genomic_DNA"/>
</dbReference>
<sequence length="116" mass="13560">MSEREEWLAQLKRATNFGPTNLTHYLVQMGVSDPHTCDCEEDDKRSSYWLHMDHRGWNRDVLAVIAPHRVAIRRVLNRDLNVIAQRYGDTTCGKIAVHQYEDDLLDHFLSAKPDWV</sequence>
<dbReference type="InterPro" id="IPR001849">
    <property type="entry name" value="PH_domain"/>
</dbReference>
<name>A0A2H0REJ5_9BACT</name>